<name>A0A915DSJ1_9BILA</name>
<dbReference type="SMART" id="SM00745">
    <property type="entry name" value="MIT"/>
    <property type="match status" value="1"/>
</dbReference>
<dbReference type="Pfam" id="PF04212">
    <property type="entry name" value="MIT"/>
    <property type="match status" value="1"/>
</dbReference>
<feature type="domain" description="MIT" evidence="1">
    <location>
        <begin position="10"/>
        <end position="89"/>
    </location>
</feature>
<organism evidence="2 3">
    <name type="scientific">Ditylenchus dipsaci</name>
    <dbReference type="NCBI Taxonomy" id="166011"/>
    <lineage>
        <taxon>Eukaryota</taxon>
        <taxon>Metazoa</taxon>
        <taxon>Ecdysozoa</taxon>
        <taxon>Nematoda</taxon>
        <taxon>Chromadorea</taxon>
        <taxon>Rhabditida</taxon>
        <taxon>Tylenchina</taxon>
        <taxon>Tylenchomorpha</taxon>
        <taxon>Sphaerularioidea</taxon>
        <taxon>Anguinidae</taxon>
        <taxon>Anguininae</taxon>
        <taxon>Ditylenchus</taxon>
    </lineage>
</organism>
<evidence type="ECO:0000313" key="2">
    <source>
        <dbReference type="Proteomes" id="UP000887574"/>
    </source>
</evidence>
<dbReference type="InterPro" id="IPR036181">
    <property type="entry name" value="MIT_dom_sf"/>
</dbReference>
<dbReference type="SUPFAM" id="SSF116846">
    <property type="entry name" value="MIT domain"/>
    <property type="match status" value="1"/>
</dbReference>
<evidence type="ECO:0000259" key="1">
    <source>
        <dbReference type="SMART" id="SM00745"/>
    </source>
</evidence>
<evidence type="ECO:0000313" key="3">
    <source>
        <dbReference type="WBParaSite" id="jg2242"/>
    </source>
</evidence>
<dbReference type="Gene3D" id="1.20.58.80">
    <property type="entry name" value="Phosphotransferase system, lactose/cellobiose-type IIA subunit"/>
    <property type="match status" value="1"/>
</dbReference>
<dbReference type="InterPro" id="IPR007330">
    <property type="entry name" value="MIT_dom"/>
</dbReference>
<dbReference type="Proteomes" id="UP000887574">
    <property type="component" value="Unplaced"/>
</dbReference>
<reference evidence="3" key="1">
    <citation type="submission" date="2022-11" db="UniProtKB">
        <authorList>
            <consortium name="WormBaseParasite"/>
        </authorList>
    </citation>
    <scope>IDENTIFICATION</scope>
</reference>
<sequence>MGARCSKKQRSNNWTKAVSFVSQACQADTCRNYSDAIKLYTKGLKYFMKSLENDRLSDSEREEMLARMKNYMDRALQLKEFTRMSKEKQKEELRKYQVFMKELEKKGRGRLLMDRLRKNNGLKTV</sequence>
<accession>A0A915DSJ1</accession>
<dbReference type="WBParaSite" id="jg2242">
    <property type="protein sequence ID" value="jg2242"/>
    <property type="gene ID" value="jg2242"/>
</dbReference>
<proteinExistence type="predicted"/>
<keyword evidence="2" id="KW-1185">Reference proteome</keyword>
<dbReference type="AlphaFoldDB" id="A0A915DSJ1"/>
<protein>
    <submittedName>
        <fullName evidence="3">MIT domain-containing protein</fullName>
    </submittedName>
</protein>